<dbReference type="EMBL" id="JAEKJZ010000005">
    <property type="protein sequence ID" value="MBN9672750.1"/>
    <property type="molecule type" value="Genomic_DNA"/>
</dbReference>
<name>A0A939J5Z1_9HYPH</name>
<reference evidence="1" key="1">
    <citation type="submission" date="2020-12" db="EMBL/GenBank/DDBJ databases">
        <title>Oil enriched cultivation method for isolating marine PHA-producing bacteria.</title>
        <authorList>
            <person name="Zheng W."/>
            <person name="Yu S."/>
            <person name="Huang Y."/>
        </authorList>
    </citation>
    <scope>NUCLEOTIDE SEQUENCE</scope>
    <source>
        <strain evidence="1">SY-2-12</strain>
    </source>
</reference>
<proteinExistence type="predicted"/>
<dbReference type="RefSeq" id="WP_207142606.1">
    <property type="nucleotide sequence ID" value="NZ_JAEKJZ010000005.1"/>
</dbReference>
<dbReference type="AlphaFoldDB" id="A0A939J5Z1"/>
<evidence type="ECO:0000313" key="1">
    <source>
        <dbReference type="EMBL" id="MBN9672750.1"/>
    </source>
</evidence>
<organism evidence="1 2">
    <name type="scientific">Roseibium aggregatum</name>
    <dbReference type="NCBI Taxonomy" id="187304"/>
    <lineage>
        <taxon>Bacteria</taxon>
        <taxon>Pseudomonadati</taxon>
        <taxon>Pseudomonadota</taxon>
        <taxon>Alphaproteobacteria</taxon>
        <taxon>Hyphomicrobiales</taxon>
        <taxon>Stappiaceae</taxon>
        <taxon>Roseibium</taxon>
    </lineage>
</organism>
<dbReference type="InterPro" id="IPR036912">
    <property type="entry name" value="HasA_haem-bd_sf"/>
</dbReference>
<dbReference type="Proteomes" id="UP000664096">
    <property type="component" value="Unassembled WGS sequence"/>
</dbReference>
<evidence type="ECO:0000313" key="2">
    <source>
        <dbReference type="Proteomes" id="UP000664096"/>
    </source>
</evidence>
<comment type="caution">
    <text evidence="1">The sequence shown here is derived from an EMBL/GenBank/DDBJ whole genome shotgun (WGS) entry which is preliminary data.</text>
</comment>
<accession>A0A939J5Z1</accession>
<protein>
    <submittedName>
        <fullName evidence="1">Uncharacterized protein</fullName>
    </submittedName>
</protein>
<sequence length="241" mass="24751">MAATIDLTSSSSNLVSYLYSWQNGFTNNYGSFWNATDGIVTVPDDTATYDQWGAGTSGSNGIVMDGEMQYASQGNLTGDVDTITLGTGYSESTSGGISVSSELVITNDASFDTSGALDALDYAIYGLTVLGSTSYLFDYLAEVGTVINDTAASDVLTGFGGADTFVFSGGNDTVVASPDGSTSGYLDGTDLLDVSAWGVTSFASLGITDLGYAAQVAFGSDSIVLVGTDYTDLDASDFLFA</sequence>
<dbReference type="Gene3D" id="3.30.1500.10">
    <property type="entry name" value="Haem-binding HasA"/>
    <property type="match status" value="1"/>
</dbReference>
<gene>
    <name evidence="1" type="ORF">JF539_20515</name>
</gene>